<dbReference type="PANTHER" id="PTHR47816:SF4">
    <property type="entry name" value="RIBOSOMAL RNA SMALL SUBUNIT METHYLTRANSFERASE C"/>
    <property type="match status" value="1"/>
</dbReference>
<keyword evidence="1 4" id="KW-0489">Methyltransferase</keyword>
<dbReference type="GO" id="GO:0052916">
    <property type="term" value="F:23S rRNA (guanine(1835)-N(2))-methyltransferase activity"/>
    <property type="evidence" value="ECO:0007669"/>
    <property type="project" value="UniProtKB-EC"/>
</dbReference>
<evidence type="ECO:0000256" key="1">
    <source>
        <dbReference type="ARBA" id="ARBA00022603"/>
    </source>
</evidence>
<accession>A0ABY9KYX5</accession>
<dbReference type="Gene3D" id="3.40.50.150">
    <property type="entry name" value="Vaccinia Virus protein VP39"/>
    <property type="match status" value="1"/>
</dbReference>
<keyword evidence="2 4" id="KW-0808">Transferase</keyword>
<dbReference type="InterPro" id="IPR029063">
    <property type="entry name" value="SAM-dependent_MTases_sf"/>
</dbReference>
<dbReference type="SUPFAM" id="SSF53335">
    <property type="entry name" value="S-adenosyl-L-methionine-dependent methyltransferases"/>
    <property type="match status" value="1"/>
</dbReference>
<proteinExistence type="predicted"/>
<dbReference type="InterPro" id="IPR046977">
    <property type="entry name" value="RsmC/RlmG"/>
</dbReference>
<dbReference type="GO" id="GO:0052914">
    <property type="term" value="F:16S rRNA (guanine(1207)-N(2))-methyltransferase activity"/>
    <property type="evidence" value="ECO:0007669"/>
    <property type="project" value="UniProtKB-EC"/>
</dbReference>
<dbReference type="Proteomes" id="UP001180087">
    <property type="component" value="Chromosome"/>
</dbReference>
<organism evidence="4 5">
    <name type="scientific">Aciduricibacillus chroicocephali</name>
    <dbReference type="NCBI Taxonomy" id="3054939"/>
    <lineage>
        <taxon>Bacteria</taxon>
        <taxon>Bacillati</taxon>
        <taxon>Bacillota</taxon>
        <taxon>Bacilli</taxon>
        <taxon>Bacillales</taxon>
        <taxon>Bacillaceae</taxon>
        <taxon>Aciduricibacillus</taxon>
    </lineage>
</organism>
<evidence type="ECO:0000259" key="3">
    <source>
        <dbReference type="Pfam" id="PF05175"/>
    </source>
</evidence>
<dbReference type="Pfam" id="PF05175">
    <property type="entry name" value="MTS"/>
    <property type="match status" value="1"/>
</dbReference>
<dbReference type="PANTHER" id="PTHR47816">
    <property type="entry name" value="RIBOSOMAL RNA SMALL SUBUNIT METHYLTRANSFERASE C"/>
    <property type="match status" value="1"/>
</dbReference>
<reference evidence="4" key="1">
    <citation type="submission" date="2023-06" db="EMBL/GenBank/DDBJ databases">
        <title>A Treasure from Seagulls: Isolation and Description of Aciduricobacillus qingdaonensis gen. nov., sp. nov., a Rare Obligately Uric Acid-utilizing Member in the Family Bacillaceae.</title>
        <authorList>
            <person name="Liu W."/>
            <person name="Wang B."/>
        </authorList>
    </citation>
    <scope>NUCLEOTIDE SEQUENCE</scope>
    <source>
        <strain evidence="4">44XB</strain>
    </source>
</reference>
<dbReference type="InterPro" id="IPR007848">
    <property type="entry name" value="Small_mtfrase_dom"/>
</dbReference>
<dbReference type="EMBL" id="CP129113">
    <property type="protein sequence ID" value="WLV24798.1"/>
    <property type="molecule type" value="Genomic_DNA"/>
</dbReference>
<sequence>MSEHYFSKNPHSKSSPKNWHYNLRGRDFRFASDAGVFSRDTVDFGSRLLIESFTLPQVSGELLDLGCGYGPVGIALGGAYPERQIVMSDINERAVELARQNAADNGIENVEILQSDGFSNLKERSFAAILLNPPIRAGKSVIHSMFEYAAKAIIEGGEFWIVIQKKQGAPSAKEKLESLFGKVETVTKDKGYIIFKSSKV</sequence>
<evidence type="ECO:0000313" key="5">
    <source>
        <dbReference type="Proteomes" id="UP001180087"/>
    </source>
</evidence>
<gene>
    <name evidence="4" type="ORF">QR721_00660</name>
</gene>
<dbReference type="RefSeq" id="WP_348028192.1">
    <property type="nucleotide sequence ID" value="NZ_CP129113.1"/>
</dbReference>
<evidence type="ECO:0000256" key="2">
    <source>
        <dbReference type="ARBA" id="ARBA00022679"/>
    </source>
</evidence>
<dbReference type="EC" id="2.1.1.172" evidence="4"/>
<protein>
    <submittedName>
        <fullName evidence="4">Class I SAM-dependent methyltransferase</fullName>
        <ecNumber evidence="4">2.1.1.172</ecNumber>
        <ecNumber evidence="4">2.1.1.174</ecNumber>
    </submittedName>
</protein>
<name>A0ABY9KYX5_9BACI</name>
<dbReference type="CDD" id="cd02440">
    <property type="entry name" value="AdoMet_MTases"/>
    <property type="match status" value="1"/>
</dbReference>
<dbReference type="EC" id="2.1.1.174" evidence="4"/>
<keyword evidence="5" id="KW-1185">Reference proteome</keyword>
<feature type="domain" description="Methyltransferase small" evidence="3">
    <location>
        <begin position="28"/>
        <end position="196"/>
    </location>
</feature>
<evidence type="ECO:0000313" key="4">
    <source>
        <dbReference type="EMBL" id="WLV24798.1"/>
    </source>
</evidence>